<feature type="signal peptide" evidence="1">
    <location>
        <begin position="1"/>
        <end position="22"/>
    </location>
</feature>
<name>A0AAW0WN60_CHEQU</name>
<sequence length="172" mass="19163">MTGKVNWLCLVVLLLCWCRTYAQSLQNTSTSGLLQLSTSIAASSTQQSASGSKVKDGVAAVSVLPNSTVAVPHLECGYIMCEAPHVFINDTTHFWDYFIDWEMPSPAENDPSVFILANRYQLPRAYLVFKGFTLNFTGDYLCLLHFRRDPIASVRLTLTLDDTRTSRDCNNA</sequence>
<evidence type="ECO:0000256" key="1">
    <source>
        <dbReference type="SAM" id="SignalP"/>
    </source>
</evidence>
<protein>
    <submittedName>
        <fullName evidence="2">Uncharacterized protein</fullName>
    </submittedName>
</protein>
<organism evidence="2 3">
    <name type="scientific">Cherax quadricarinatus</name>
    <name type="common">Australian red claw crayfish</name>
    <dbReference type="NCBI Taxonomy" id="27406"/>
    <lineage>
        <taxon>Eukaryota</taxon>
        <taxon>Metazoa</taxon>
        <taxon>Ecdysozoa</taxon>
        <taxon>Arthropoda</taxon>
        <taxon>Crustacea</taxon>
        <taxon>Multicrustacea</taxon>
        <taxon>Malacostraca</taxon>
        <taxon>Eumalacostraca</taxon>
        <taxon>Eucarida</taxon>
        <taxon>Decapoda</taxon>
        <taxon>Pleocyemata</taxon>
        <taxon>Astacidea</taxon>
        <taxon>Parastacoidea</taxon>
        <taxon>Parastacidae</taxon>
        <taxon>Cherax</taxon>
    </lineage>
</organism>
<reference evidence="2 3" key="1">
    <citation type="journal article" date="2024" name="BMC Genomics">
        <title>Genome assembly of redclaw crayfish (Cherax quadricarinatus) provides insights into its immune adaptation and hypoxia tolerance.</title>
        <authorList>
            <person name="Liu Z."/>
            <person name="Zheng J."/>
            <person name="Li H."/>
            <person name="Fang K."/>
            <person name="Wang S."/>
            <person name="He J."/>
            <person name="Zhou D."/>
            <person name="Weng S."/>
            <person name="Chi M."/>
            <person name="Gu Z."/>
            <person name="He J."/>
            <person name="Li F."/>
            <person name="Wang M."/>
        </authorList>
    </citation>
    <scope>NUCLEOTIDE SEQUENCE [LARGE SCALE GENOMIC DNA]</scope>
    <source>
        <strain evidence="2">ZL_2023a</strain>
    </source>
</reference>
<dbReference type="Proteomes" id="UP001445076">
    <property type="component" value="Unassembled WGS sequence"/>
</dbReference>
<evidence type="ECO:0000313" key="2">
    <source>
        <dbReference type="EMBL" id="KAK8733571.1"/>
    </source>
</evidence>
<comment type="caution">
    <text evidence="2">The sequence shown here is derived from an EMBL/GenBank/DDBJ whole genome shotgun (WGS) entry which is preliminary data.</text>
</comment>
<proteinExistence type="predicted"/>
<feature type="chain" id="PRO_5043530683" evidence="1">
    <location>
        <begin position="23"/>
        <end position="172"/>
    </location>
</feature>
<gene>
    <name evidence="2" type="ORF">OTU49_006364</name>
</gene>
<dbReference type="AlphaFoldDB" id="A0AAW0WN60"/>
<keyword evidence="3" id="KW-1185">Reference proteome</keyword>
<dbReference type="EMBL" id="JARKIK010000053">
    <property type="protein sequence ID" value="KAK8733571.1"/>
    <property type="molecule type" value="Genomic_DNA"/>
</dbReference>
<accession>A0AAW0WN60</accession>
<keyword evidence="1" id="KW-0732">Signal</keyword>
<evidence type="ECO:0000313" key="3">
    <source>
        <dbReference type="Proteomes" id="UP001445076"/>
    </source>
</evidence>